<name>G7PLI8_MACFA</name>
<organism>
    <name type="scientific">Macaca fascicularis</name>
    <name type="common">Crab-eating macaque</name>
    <name type="synonym">Cynomolgus monkey</name>
    <dbReference type="NCBI Taxonomy" id="9541"/>
    <lineage>
        <taxon>Eukaryota</taxon>
        <taxon>Metazoa</taxon>
        <taxon>Chordata</taxon>
        <taxon>Craniata</taxon>
        <taxon>Vertebrata</taxon>
        <taxon>Euteleostomi</taxon>
        <taxon>Mammalia</taxon>
        <taxon>Eutheria</taxon>
        <taxon>Euarchontoglires</taxon>
        <taxon>Primates</taxon>
        <taxon>Haplorrhini</taxon>
        <taxon>Catarrhini</taxon>
        <taxon>Cercopithecidae</taxon>
        <taxon>Cercopithecinae</taxon>
        <taxon>Macaca</taxon>
    </lineage>
</organism>
<dbReference type="EMBL" id="CM001288">
    <property type="protein sequence ID" value="EHH55333.1"/>
    <property type="molecule type" value="Genomic_DNA"/>
</dbReference>
<gene>
    <name evidence="2" type="ORF">EGM_04522</name>
</gene>
<protein>
    <submittedName>
        <fullName evidence="2">Uncharacterized protein</fullName>
    </submittedName>
</protein>
<evidence type="ECO:0000313" key="2">
    <source>
        <dbReference type="EMBL" id="EHH55333.1"/>
    </source>
</evidence>
<dbReference type="Proteomes" id="UP000009130">
    <property type="component" value="Chromosome 13"/>
</dbReference>
<evidence type="ECO:0000256" key="1">
    <source>
        <dbReference type="SAM" id="MobiDB-lite"/>
    </source>
</evidence>
<dbReference type="AlphaFoldDB" id="G7PLI8"/>
<reference evidence="2" key="1">
    <citation type="journal article" date="2011" name="Nat. Biotechnol.">
        <title>Genome sequencing and comparison of two nonhuman primate animal models, the cynomolgus and Chinese rhesus macaques.</title>
        <authorList>
            <person name="Yan G."/>
            <person name="Zhang G."/>
            <person name="Fang X."/>
            <person name="Zhang Y."/>
            <person name="Li C."/>
            <person name="Ling F."/>
            <person name="Cooper D.N."/>
            <person name="Li Q."/>
            <person name="Li Y."/>
            <person name="van Gool A.J."/>
            <person name="Du H."/>
            <person name="Chen J."/>
            <person name="Chen R."/>
            <person name="Zhang P."/>
            <person name="Huang Z."/>
            <person name="Thompson J.R."/>
            <person name="Meng Y."/>
            <person name="Bai Y."/>
            <person name="Wang J."/>
            <person name="Zhuo M."/>
            <person name="Wang T."/>
            <person name="Huang Y."/>
            <person name="Wei L."/>
            <person name="Li J."/>
            <person name="Wang Z."/>
            <person name="Hu H."/>
            <person name="Yang P."/>
            <person name="Le L."/>
            <person name="Stenson P.D."/>
            <person name="Li B."/>
            <person name="Liu X."/>
            <person name="Ball E.V."/>
            <person name="An N."/>
            <person name="Huang Q."/>
            <person name="Zhang Y."/>
            <person name="Fan W."/>
            <person name="Zhang X."/>
            <person name="Li Y."/>
            <person name="Wang W."/>
            <person name="Katze M.G."/>
            <person name="Su B."/>
            <person name="Nielsen R."/>
            <person name="Yang H."/>
            <person name="Wang J."/>
            <person name="Wang X."/>
            <person name="Wang J."/>
        </authorList>
    </citation>
    <scope>NUCLEOTIDE SEQUENCE [LARGE SCALE GENOMIC DNA]</scope>
    <source>
        <strain evidence="2">CE-4</strain>
    </source>
</reference>
<sequence length="118" mass="12487">MGRGNGHNRLSGKLSLGHPCLLSRSHGDRVGEQDPSSLPAMLCPPPIPHHTAGAVPPKRGLGMKPTRTHTEGTQAWDTMASSANSHSTGVCRDGIHITKSPEALGRWGRLSPGPDYQV</sequence>
<accession>G7PLI8</accession>
<feature type="region of interest" description="Disordered" evidence="1">
    <location>
        <begin position="1"/>
        <end position="69"/>
    </location>
</feature>
<proteinExistence type="predicted"/>